<reference evidence="9" key="1">
    <citation type="submission" date="2023-03" db="EMBL/GenBank/DDBJ databases">
        <authorList>
            <person name="Steffen K."/>
            <person name="Cardenas P."/>
        </authorList>
    </citation>
    <scope>NUCLEOTIDE SEQUENCE</scope>
</reference>
<evidence type="ECO:0000259" key="8">
    <source>
        <dbReference type="Pfam" id="PF02775"/>
    </source>
</evidence>
<comment type="similarity">
    <text evidence="1">Belongs to the TPP enzyme family.</text>
</comment>
<dbReference type="InterPro" id="IPR029035">
    <property type="entry name" value="DHS-like_NAD/FAD-binding_dom"/>
</dbReference>
<dbReference type="InterPro" id="IPR000399">
    <property type="entry name" value="TPP-bd_CS"/>
</dbReference>
<dbReference type="Pfam" id="PF00205">
    <property type="entry name" value="TPP_enzyme_M"/>
    <property type="match status" value="1"/>
</dbReference>
<dbReference type="AlphaFoldDB" id="A0AA35S5U8"/>
<keyword evidence="3" id="KW-0786">Thiamine pyrophosphate</keyword>
<gene>
    <name evidence="9" type="ORF">GBAR_LOCUS13861</name>
</gene>
<comment type="catalytic activity">
    <reaction evidence="6">
        <text>(2R)-hydroxyhexadecanoyl-CoA = pentadecanal + formyl-CoA</text>
        <dbReference type="Rhea" id="RHEA:55212"/>
        <dbReference type="ChEBI" id="CHEBI:17302"/>
        <dbReference type="ChEBI" id="CHEBI:57376"/>
        <dbReference type="ChEBI" id="CHEBI:138654"/>
    </reaction>
    <physiologicalReaction direction="left-to-right" evidence="6">
        <dbReference type="Rhea" id="RHEA:55213"/>
    </physiologicalReaction>
</comment>
<proteinExistence type="inferred from homology"/>
<feature type="domain" description="Thiamine pyrophosphate enzyme TPP-binding" evidence="8">
    <location>
        <begin position="336"/>
        <end position="482"/>
    </location>
</feature>
<dbReference type="GO" id="GO:0009097">
    <property type="term" value="P:isoleucine biosynthetic process"/>
    <property type="evidence" value="ECO:0007669"/>
    <property type="project" value="TreeGrafter"/>
</dbReference>
<dbReference type="EMBL" id="CASHTH010002030">
    <property type="protein sequence ID" value="CAI8023759.1"/>
    <property type="molecule type" value="Genomic_DNA"/>
</dbReference>
<evidence type="ECO:0000256" key="2">
    <source>
        <dbReference type="ARBA" id="ARBA00018936"/>
    </source>
</evidence>
<dbReference type="GO" id="GO:0030976">
    <property type="term" value="F:thiamine pyrophosphate binding"/>
    <property type="evidence" value="ECO:0007669"/>
    <property type="project" value="InterPro"/>
</dbReference>
<dbReference type="PANTHER" id="PTHR18968:SF167">
    <property type="entry name" value="ACETOLACTATE SYNTHASE LARGE SUBUNIT ILVB2-RELATED"/>
    <property type="match status" value="1"/>
</dbReference>
<dbReference type="GO" id="GO:0009099">
    <property type="term" value="P:L-valine biosynthetic process"/>
    <property type="evidence" value="ECO:0007669"/>
    <property type="project" value="TreeGrafter"/>
</dbReference>
<dbReference type="InterPro" id="IPR029061">
    <property type="entry name" value="THDP-binding"/>
</dbReference>
<evidence type="ECO:0000313" key="9">
    <source>
        <dbReference type="EMBL" id="CAI8023759.1"/>
    </source>
</evidence>
<evidence type="ECO:0000256" key="5">
    <source>
        <dbReference type="ARBA" id="ARBA00048738"/>
    </source>
</evidence>
<dbReference type="Proteomes" id="UP001174909">
    <property type="component" value="Unassembled WGS sequence"/>
</dbReference>
<name>A0AA35S5U8_GEOBA</name>
<dbReference type="InterPro" id="IPR045229">
    <property type="entry name" value="TPP_enz"/>
</dbReference>
<dbReference type="GO" id="GO:0050660">
    <property type="term" value="F:flavin adenine dinucleotide binding"/>
    <property type="evidence" value="ECO:0007669"/>
    <property type="project" value="TreeGrafter"/>
</dbReference>
<evidence type="ECO:0000256" key="6">
    <source>
        <dbReference type="ARBA" id="ARBA00048767"/>
    </source>
</evidence>
<dbReference type="CDD" id="cd00568">
    <property type="entry name" value="TPP_enzymes"/>
    <property type="match status" value="1"/>
</dbReference>
<dbReference type="Gene3D" id="3.40.50.970">
    <property type="match status" value="2"/>
</dbReference>
<dbReference type="Pfam" id="PF02775">
    <property type="entry name" value="TPP_enzyme_C"/>
    <property type="match status" value="1"/>
</dbReference>
<dbReference type="Gene3D" id="3.40.50.1220">
    <property type="entry name" value="TPP-binding domain"/>
    <property type="match status" value="1"/>
</dbReference>
<dbReference type="GO" id="GO:0005948">
    <property type="term" value="C:acetolactate synthase complex"/>
    <property type="evidence" value="ECO:0007669"/>
    <property type="project" value="TreeGrafter"/>
</dbReference>
<dbReference type="SUPFAM" id="SSF52467">
    <property type="entry name" value="DHS-like NAD/FAD-binding domain"/>
    <property type="match status" value="1"/>
</dbReference>
<evidence type="ECO:0000259" key="7">
    <source>
        <dbReference type="Pfam" id="PF00205"/>
    </source>
</evidence>
<dbReference type="InterPro" id="IPR011766">
    <property type="entry name" value="TPP_enzyme_TPP-bd"/>
</dbReference>
<sequence length="513" mass="56044">MSSQPPLWLTAMPALQASLVWQWLFQAVVLLNATSGLTNAYARSSPVLLIAGQIPRGMIGKNLGAVHQVLDQQEIVRNLTKWRGRALRPREVPYTVSEAFRQMRSGRPRPVLVELPPEAGVEQEDVQLRSPAPVSNIVPNSDQLREAARVIAQSRLPLIFAGGGVARSDGEEALVRLAEATNIPVITSSGGKGTIPDRHPLCYGSCFSARGERQEMNQLFEVMQSSDVVIGIGARFSLGNPAGEASTLVNINIDDTELTRLQANTLPLHGDAKATMEALLPYLMEAEAGDRPSPVEAVVAARRLIAYYDIGLREPQYPVMEAMQRGLPEEAIIVWDVTQFGYYARTHYQVNHPKTYIDSGYSFNLGYAFPTALGAKVAKPDQPVVCMAGDGGFMFNSSELSTAVKYGINVVTVVFRNDSYGNVARDLDDFFSGTYETDLHNPDFVKFAESFGAVGLRADDPKDLETLIPHALELNAPVIIDVPFGDMPIPRAPQIAPFYALPWTQPQEGLIPS</sequence>
<dbReference type="GO" id="GO:0000287">
    <property type="term" value="F:magnesium ion binding"/>
    <property type="evidence" value="ECO:0007669"/>
    <property type="project" value="InterPro"/>
</dbReference>
<accession>A0AA35S5U8</accession>
<feature type="domain" description="Thiamine pyrophosphate enzyme central" evidence="7">
    <location>
        <begin position="144"/>
        <end position="279"/>
    </location>
</feature>
<organism evidence="9 10">
    <name type="scientific">Geodia barretti</name>
    <name type="common">Barrett's horny sponge</name>
    <dbReference type="NCBI Taxonomy" id="519541"/>
    <lineage>
        <taxon>Eukaryota</taxon>
        <taxon>Metazoa</taxon>
        <taxon>Porifera</taxon>
        <taxon>Demospongiae</taxon>
        <taxon>Heteroscleromorpha</taxon>
        <taxon>Tetractinellida</taxon>
        <taxon>Astrophorina</taxon>
        <taxon>Geodiidae</taxon>
        <taxon>Geodia</taxon>
    </lineage>
</organism>
<dbReference type="SUPFAM" id="SSF52518">
    <property type="entry name" value="Thiamin diphosphate-binding fold (THDP-binding)"/>
    <property type="match status" value="2"/>
</dbReference>
<evidence type="ECO:0000256" key="3">
    <source>
        <dbReference type="ARBA" id="ARBA00023052"/>
    </source>
</evidence>
<protein>
    <recommendedName>
        <fullName evidence="2">2-hydroxyacyl-CoA lyase 2</fullName>
    </recommendedName>
    <alternativeName>
        <fullName evidence="4">IlvB-like protein</fullName>
    </alternativeName>
</protein>
<evidence type="ECO:0000256" key="1">
    <source>
        <dbReference type="ARBA" id="ARBA00007812"/>
    </source>
</evidence>
<evidence type="ECO:0000313" key="10">
    <source>
        <dbReference type="Proteomes" id="UP001174909"/>
    </source>
</evidence>
<evidence type="ECO:0000256" key="4">
    <source>
        <dbReference type="ARBA" id="ARBA00030510"/>
    </source>
</evidence>
<dbReference type="InterPro" id="IPR012000">
    <property type="entry name" value="Thiamin_PyroP_enz_cen_dom"/>
</dbReference>
<dbReference type="GO" id="GO:0003984">
    <property type="term" value="F:acetolactate synthase activity"/>
    <property type="evidence" value="ECO:0007669"/>
    <property type="project" value="TreeGrafter"/>
</dbReference>
<keyword evidence="10" id="KW-1185">Reference proteome</keyword>
<comment type="catalytic activity">
    <reaction evidence="5">
        <text>2-hydroxyoctadecanoyl-CoA = heptadecanal + formyl-CoA</text>
        <dbReference type="Rhea" id="RHEA:55196"/>
        <dbReference type="ChEBI" id="CHEBI:57376"/>
        <dbReference type="ChEBI" id="CHEBI:74116"/>
        <dbReference type="ChEBI" id="CHEBI:138631"/>
    </reaction>
    <physiologicalReaction direction="left-to-right" evidence="5">
        <dbReference type="Rhea" id="RHEA:55197"/>
    </physiologicalReaction>
</comment>
<comment type="caution">
    <text evidence="9">The sequence shown here is derived from an EMBL/GenBank/DDBJ whole genome shotgun (WGS) entry which is preliminary data.</text>
</comment>
<dbReference type="CDD" id="cd07035">
    <property type="entry name" value="TPP_PYR_POX_like"/>
    <property type="match status" value="1"/>
</dbReference>
<dbReference type="PROSITE" id="PS00187">
    <property type="entry name" value="TPP_ENZYMES"/>
    <property type="match status" value="1"/>
</dbReference>
<dbReference type="PANTHER" id="PTHR18968">
    <property type="entry name" value="THIAMINE PYROPHOSPHATE ENZYMES"/>
    <property type="match status" value="1"/>
</dbReference>